<gene>
    <name evidence="2" type="ORF">FHK92_04980</name>
</gene>
<comment type="caution">
    <text evidence="2">The sequence shown here is derived from an EMBL/GenBank/DDBJ whole genome shotgun (WGS) entry which is preliminary data.</text>
</comment>
<feature type="transmembrane region" description="Helical" evidence="1">
    <location>
        <begin position="56"/>
        <end position="75"/>
    </location>
</feature>
<evidence type="ECO:0000313" key="2">
    <source>
        <dbReference type="EMBL" id="MBA1377174.1"/>
    </source>
</evidence>
<accession>A0A7V8RIL3</accession>
<keyword evidence="1" id="KW-0472">Membrane</keyword>
<dbReference type="Proteomes" id="UP000572407">
    <property type="component" value="Unassembled WGS sequence"/>
</dbReference>
<dbReference type="EMBL" id="VDLV01000006">
    <property type="protein sequence ID" value="MBA1377174.1"/>
    <property type="molecule type" value="Genomic_DNA"/>
</dbReference>
<reference evidence="2 3" key="1">
    <citation type="submission" date="2019-06" db="EMBL/GenBank/DDBJ databases">
        <title>Analysis of the biodiversity of Brassica napus bacterial endophytes for the selection of potential efficient biofertilizers for rapeseed crops.</title>
        <authorList>
            <person name="Jimenez-Gomez A."/>
            <person name="Saati-Santamaria Z."/>
            <person name="Menendez E."/>
            <person name="Rivas R."/>
            <person name="Mateos P.F."/>
            <person name="Velazquez E."/>
            <person name="Garcia-Fraile P."/>
        </authorList>
    </citation>
    <scope>NUCLEOTIDE SEQUENCE [LARGE SCALE GENOMIC DNA]</scope>
    <source>
        <strain evidence="2 3">CDVBN10</strain>
    </source>
</reference>
<keyword evidence="1" id="KW-1133">Transmembrane helix</keyword>
<evidence type="ECO:0000313" key="3">
    <source>
        <dbReference type="Proteomes" id="UP000572407"/>
    </source>
</evidence>
<keyword evidence="1" id="KW-0812">Transmembrane</keyword>
<evidence type="ECO:0000256" key="1">
    <source>
        <dbReference type="SAM" id="Phobius"/>
    </source>
</evidence>
<name>A0A7V8RIL3_9PSED</name>
<sequence length="139" mass="15143">MLPLGCEAALNQRLRFSRHTASPGFAAAAPPSGSKLPRHGGSGASYRSVVEAGGGFYSWGVAGFGWWLGFAARMNKSRYRQMKFRQTCPRSFYGGCARETFGSAEFWIGSSVCEPSRNCHPLDSQQKGGDSFYRMSAIL</sequence>
<proteinExistence type="predicted"/>
<organism evidence="2 3">
    <name type="scientific">Pseudomonas brassicacearum subsp. neoaurantiaca</name>
    <dbReference type="NCBI Taxonomy" id="494916"/>
    <lineage>
        <taxon>Bacteria</taxon>
        <taxon>Pseudomonadati</taxon>
        <taxon>Pseudomonadota</taxon>
        <taxon>Gammaproteobacteria</taxon>
        <taxon>Pseudomonadales</taxon>
        <taxon>Pseudomonadaceae</taxon>
        <taxon>Pseudomonas</taxon>
    </lineage>
</organism>
<protein>
    <submittedName>
        <fullName evidence="2">Uncharacterized protein</fullName>
    </submittedName>
</protein>
<dbReference type="AlphaFoldDB" id="A0A7V8RIL3"/>